<evidence type="ECO:0000313" key="3">
    <source>
        <dbReference type="Proteomes" id="UP001175211"/>
    </source>
</evidence>
<dbReference type="EMBL" id="JAUEPS010000012">
    <property type="protein sequence ID" value="KAK0460579.1"/>
    <property type="molecule type" value="Genomic_DNA"/>
</dbReference>
<gene>
    <name evidence="2" type="ORF">EV420DRAFT_1478349</name>
</gene>
<keyword evidence="3" id="KW-1185">Reference proteome</keyword>
<dbReference type="RefSeq" id="XP_060332618.1">
    <property type="nucleotide sequence ID" value="XM_060469489.1"/>
</dbReference>
<dbReference type="AlphaFoldDB" id="A0AA39N7Q7"/>
<sequence length="128" mass="14352">MSGASITNANYSEACSDDGEQTRRSTTQIMGRFSAKFWQIANGRLTETFPIIQRFDDYDLEDTAKEDAVLAKVQVILVIGYEEILVEWPTPQRQRETLGFGTCSMGSNWEGFYDAIACYLVCVRKGGT</sequence>
<evidence type="ECO:0000256" key="1">
    <source>
        <dbReference type="SAM" id="MobiDB-lite"/>
    </source>
</evidence>
<evidence type="ECO:0000313" key="2">
    <source>
        <dbReference type="EMBL" id="KAK0460579.1"/>
    </source>
</evidence>
<protein>
    <submittedName>
        <fullName evidence="2">Uncharacterized protein</fullName>
    </submittedName>
</protein>
<comment type="caution">
    <text evidence="2">The sequence shown here is derived from an EMBL/GenBank/DDBJ whole genome shotgun (WGS) entry which is preliminary data.</text>
</comment>
<name>A0AA39N7Q7_ARMTA</name>
<proteinExistence type="predicted"/>
<organism evidence="2 3">
    <name type="scientific">Armillaria tabescens</name>
    <name type="common">Ringless honey mushroom</name>
    <name type="synonym">Agaricus tabescens</name>
    <dbReference type="NCBI Taxonomy" id="1929756"/>
    <lineage>
        <taxon>Eukaryota</taxon>
        <taxon>Fungi</taxon>
        <taxon>Dikarya</taxon>
        <taxon>Basidiomycota</taxon>
        <taxon>Agaricomycotina</taxon>
        <taxon>Agaricomycetes</taxon>
        <taxon>Agaricomycetidae</taxon>
        <taxon>Agaricales</taxon>
        <taxon>Marasmiineae</taxon>
        <taxon>Physalacriaceae</taxon>
        <taxon>Desarmillaria</taxon>
    </lineage>
</organism>
<reference evidence="2" key="1">
    <citation type="submission" date="2023-06" db="EMBL/GenBank/DDBJ databases">
        <authorList>
            <consortium name="Lawrence Berkeley National Laboratory"/>
            <person name="Ahrendt S."/>
            <person name="Sahu N."/>
            <person name="Indic B."/>
            <person name="Wong-Bajracharya J."/>
            <person name="Merenyi Z."/>
            <person name="Ke H.-M."/>
            <person name="Monk M."/>
            <person name="Kocsube S."/>
            <person name="Drula E."/>
            <person name="Lipzen A."/>
            <person name="Balint B."/>
            <person name="Henrissat B."/>
            <person name="Andreopoulos B."/>
            <person name="Martin F.M."/>
            <person name="Harder C.B."/>
            <person name="Rigling D."/>
            <person name="Ford K.L."/>
            <person name="Foster G.D."/>
            <person name="Pangilinan J."/>
            <person name="Papanicolaou A."/>
            <person name="Barry K."/>
            <person name="LaButti K."/>
            <person name="Viragh M."/>
            <person name="Koriabine M."/>
            <person name="Yan M."/>
            <person name="Riley R."/>
            <person name="Champramary S."/>
            <person name="Plett K.L."/>
            <person name="Tsai I.J."/>
            <person name="Slot J."/>
            <person name="Sipos G."/>
            <person name="Plett J."/>
            <person name="Nagy L.G."/>
            <person name="Grigoriev I.V."/>
        </authorList>
    </citation>
    <scope>NUCLEOTIDE SEQUENCE</scope>
    <source>
        <strain evidence="2">CCBAS 213</strain>
    </source>
</reference>
<feature type="compositionally biased region" description="Polar residues" evidence="1">
    <location>
        <begin position="1"/>
        <end position="13"/>
    </location>
</feature>
<dbReference type="Proteomes" id="UP001175211">
    <property type="component" value="Unassembled WGS sequence"/>
</dbReference>
<feature type="region of interest" description="Disordered" evidence="1">
    <location>
        <begin position="1"/>
        <end position="23"/>
    </location>
</feature>
<dbReference type="GeneID" id="85353037"/>
<accession>A0AA39N7Q7</accession>